<proteinExistence type="predicted"/>
<dbReference type="EMBL" id="FMZW01000101">
    <property type="protein sequence ID" value="SDG00196.1"/>
    <property type="molecule type" value="Genomic_DNA"/>
</dbReference>
<gene>
    <name evidence="1" type="ORF">SAMN05216337_11017</name>
</gene>
<evidence type="ECO:0000313" key="1">
    <source>
        <dbReference type="EMBL" id="SDG00196.1"/>
    </source>
</evidence>
<organism evidence="1 2">
    <name type="scientific">Bradyrhizobium brasilense</name>
    <dbReference type="NCBI Taxonomy" id="1419277"/>
    <lineage>
        <taxon>Bacteria</taxon>
        <taxon>Pseudomonadati</taxon>
        <taxon>Pseudomonadota</taxon>
        <taxon>Alphaproteobacteria</taxon>
        <taxon>Hyphomicrobiales</taxon>
        <taxon>Nitrobacteraceae</taxon>
        <taxon>Bradyrhizobium</taxon>
    </lineage>
</organism>
<reference evidence="1 2" key="1">
    <citation type="submission" date="2016-10" db="EMBL/GenBank/DDBJ databases">
        <authorList>
            <person name="de Groot N.N."/>
        </authorList>
    </citation>
    <scope>NUCLEOTIDE SEQUENCE [LARGE SCALE GENOMIC DNA]</scope>
    <source>
        <strain evidence="1 2">R5</strain>
    </source>
</reference>
<accession>A0A1G7QNU3</accession>
<evidence type="ECO:0000313" key="2">
    <source>
        <dbReference type="Proteomes" id="UP000199245"/>
    </source>
</evidence>
<sequence>MKSESANAGALYYLVKVIKRMTHQERSDALPMKFGFYTHPDELYGGELAPQQPRFEAREPRLFFFLYKLIRWLSAYRHCIEADWLGLAIEVGCYSAREQGLVVI</sequence>
<name>A0A1G7QNU3_9BRAD</name>
<dbReference type="AlphaFoldDB" id="A0A1G7QNU3"/>
<dbReference type="Proteomes" id="UP000199245">
    <property type="component" value="Unassembled WGS sequence"/>
</dbReference>
<protein>
    <submittedName>
        <fullName evidence="1">Uncharacterized protein</fullName>
    </submittedName>
</protein>